<dbReference type="InterPro" id="IPR000033">
    <property type="entry name" value="LDLR_classB_rpt"/>
</dbReference>
<dbReference type="SUPFAM" id="SSF57535">
    <property type="entry name" value="Complement control module/SCR domain"/>
    <property type="match status" value="1"/>
</dbReference>
<feature type="repeat" description="LDL-receptor class B" evidence="3">
    <location>
        <begin position="772"/>
        <end position="814"/>
    </location>
</feature>
<evidence type="ECO:0000313" key="9">
    <source>
        <dbReference type="Proteomes" id="UP001217089"/>
    </source>
</evidence>
<evidence type="ECO:0000256" key="2">
    <source>
        <dbReference type="PROSITE-ProRule" id="PRU00302"/>
    </source>
</evidence>
<dbReference type="InterPro" id="IPR009030">
    <property type="entry name" value="Growth_fac_rcpt_cys_sf"/>
</dbReference>
<feature type="region of interest" description="Disordered" evidence="4">
    <location>
        <begin position="1236"/>
        <end position="1268"/>
    </location>
</feature>
<feature type="repeat" description="LDL-receptor class B" evidence="3">
    <location>
        <begin position="910"/>
        <end position="952"/>
    </location>
</feature>
<feature type="compositionally biased region" description="Polar residues" evidence="4">
    <location>
        <begin position="1346"/>
        <end position="1377"/>
    </location>
</feature>
<dbReference type="InterPro" id="IPR011042">
    <property type="entry name" value="6-blade_b-propeller_TolB-like"/>
</dbReference>
<organism evidence="8 9">
    <name type="scientific">Tegillarca granosa</name>
    <name type="common">Malaysian cockle</name>
    <name type="synonym">Anadara granosa</name>
    <dbReference type="NCBI Taxonomy" id="220873"/>
    <lineage>
        <taxon>Eukaryota</taxon>
        <taxon>Metazoa</taxon>
        <taxon>Spiralia</taxon>
        <taxon>Lophotrochozoa</taxon>
        <taxon>Mollusca</taxon>
        <taxon>Bivalvia</taxon>
        <taxon>Autobranchia</taxon>
        <taxon>Pteriomorphia</taxon>
        <taxon>Arcoida</taxon>
        <taxon>Arcoidea</taxon>
        <taxon>Arcidae</taxon>
        <taxon>Tegillarca</taxon>
    </lineage>
</organism>
<dbReference type="EMBL" id="JARBDR010000919">
    <property type="protein sequence ID" value="KAJ8299885.1"/>
    <property type="molecule type" value="Genomic_DNA"/>
</dbReference>
<accession>A0ABQ9E429</accession>
<keyword evidence="2" id="KW-0768">Sushi</keyword>
<dbReference type="InterPro" id="IPR000436">
    <property type="entry name" value="Sushi_SCR_CCP_dom"/>
</dbReference>
<feature type="signal peptide" evidence="6">
    <location>
        <begin position="1"/>
        <end position="28"/>
    </location>
</feature>
<dbReference type="PROSITE" id="PS01186">
    <property type="entry name" value="EGF_2"/>
    <property type="match status" value="2"/>
</dbReference>
<proteinExistence type="predicted"/>
<feature type="domain" description="Sushi" evidence="7">
    <location>
        <begin position="1090"/>
        <end position="1146"/>
    </location>
</feature>
<evidence type="ECO:0000256" key="5">
    <source>
        <dbReference type="SAM" id="Phobius"/>
    </source>
</evidence>
<keyword evidence="1 2" id="KW-1015">Disulfide bond</keyword>
<dbReference type="PROSITE" id="PS51120">
    <property type="entry name" value="LDLRB"/>
    <property type="match status" value="5"/>
</dbReference>
<comment type="caution">
    <text evidence="8">The sequence shown here is derived from an EMBL/GenBank/DDBJ whole genome shotgun (WGS) entry which is preliminary data.</text>
</comment>
<dbReference type="Gene3D" id="2.10.25.10">
    <property type="entry name" value="Laminin"/>
    <property type="match status" value="2"/>
</dbReference>
<feature type="repeat" description="LDL-receptor class B" evidence="3">
    <location>
        <begin position="868"/>
        <end position="909"/>
    </location>
</feature>
<dbReference type="InterPro" id="IPR035976">
    <property type="entry name" value="Sushi/SCR/CCP_sf"/>
</dbReference>
<feature type="compositionally biased region" description="Polar residues" evidence="4">
    <location>
        <begin position="1245"/>
        <end position="1259"/>
    </location>
</feature>
<evidence type="ECO:0000256" key="1">
    <source>
        <dbReference type="ARBA" id="ARBA00023157"/>
    </source>
</evidence>
<reference evidence="8 9" key="1">
    <citation type="submission" date="2022-12" db="EMBL/GenBank/DDBJ databases">
        <title>Chromosome-level genome of Tegillarca granosa.</title>
        <authorList>
            <person name="Kim J."/>
        </authorList>
    </citation>
    <scope>NUCLEOTIDE SEQUENCE [LARGE SCALE GENOMIC DNA]</scope>
    <source>
        <strain evidence="8">Teg-2019</strain>
        <tissue evidence="8">Adductor muscle</tissue>
    </source>
</reference>
<keyword evidence="9" id="KW-1185">Reference proteome</keyword>
<gene>
    <name evidence="8" type="ORF">KUTeg_021404</name>
</gene>
<dbReference type="SUPFAM" id="SSF57184">
    <property type="entry name" value="Growth factor receptor domain"/>
    <property type="match status" value="1"/>
</dbReference>
<feature type="disulfide bond" evidence="2">
    <location>
        <begin position="1117"/>
        <end position="1144"/>
    </location>
</feature>
<dbReference type="Gene3D" id="2.120.10.30">
    <property type="entry name" value="TolB, C-terminal domain"/>
    <property type="match status" value="4"/>
</dbReference>
<dbReference type="PROSITE" id="PS50923">
    <property type="entry name" value="SUSHI"/>
    <property type="match status" value="1"/>
</dbReference>
<keyword evidence="5" id="KW-1133">Transmembrane helix</keyword>
<feature type="repeat" description="LDL-receptor class B" evidence="3">
    <location>
        <begin position="428"/>
        <end position="470"/>
    </location>
</feature>
<dbReference type="SUPFAM" id="SSF63825">
    <property type="entry name" value="YWTD domain"/>
    <property type="match status" value="4"/>
</dbReference>
<feature type="transmembrane region" description="Helical" evidence="5">
    <location>
        <begin position="1201"/>
        <end position="1227"/>
    </location>
</feature>
<dbReference type="Pfam" id="PF14670">
    <property type="entry name" value="FXa_inhibition"/>
    <property type="match status" value="1"/>
</dbReference>
<dbReference type="Proteomes" id="UP001217089">
    <property type="component" value="Unassembled WGS sequence"/>
</dbReference>
<dbReference type="CDD" id="cd00033">
    <property type="entry name" value="CCP"/>
    <property type="match status" value="1"/>
</dbReference>
<dbReference type="SMART" id="SM00181">
    <property type="entry name" value="EGF"/>
    <property type="match status" value="4"/>
</dbReference>
<feature type="region of interest" description="Disordered" evidence="4">
    <location>
        <begin position="1346"/>
        <end position="1380"/>
    </location>
</feature>
<name>A0ABQ9E429_TEGGR</name>
<evidence type="ECO:0000256" key="4">
    <source>
        <dbReference type="SAM" id="MobiDB-lite"/>
    </source>
</evidence>
<evidence type="ECO:0000256" key="6">
    <source>
        <dbReference type="SAM" id="SignalP"/>
    </source>
</evidence>
<feature type="transmembrane region" description="Helical" evidence="5">
    <location>
        <begin position="1405"/>
        <end position="1426"/>
    </location>
</feature>
<protein>
    <recommendedName>
        <fullName evidence="7">Sushi domain-containing protein</fullName>
    </recommendedName>
</protein>
<dbReference type="InterPro" id="IPR001881">
    <property type="entry name" value="EGF-like_Ca-bd_dom"/>
</dbReference>
<dbReference type="InterPro" id="IPR000742">
    <property type="entry name" value="EGF"/>
</dbReference>
<comment type="caution">
    <text evidence="2">Lacks conserved residue(s) required for the propagation of feature annotation.</text>
</comment>
<keyword evidence="5" id="KW-0472">Membrane</keyword>
<feature type="chain" id="PRO_5047520671" description="Sushi domain-containing protein" evidence="6">
    <location>
        <begin position="29"/>
        <end position="1471"/>
    </location>
</feature>
<sequence>MCVLLKMDCIVVLWCLLLSVHFVGNVVSQQQKDPEEGLILSVYSFFSPSYLVSYPGDVNTIKDKDQSGELEKKKYIFNYSSTDVTSIAVDTRNQSMYYIDRSFQGLYRLRHANVSLKSSAIKEEQIHQGISSSVGTVAFDWISNNLYWTDRYHNWIAMRPANNNDPLMYRIVLEIQIIVPVGLAIDPINRSLCNGEVSAICVNTKSGAKCMCQEGYRLQEDKLTCKDPEEGLILSVYSFFSPSYLVSYPGDVNTIKDKDQSGELEKKKYIFNYSSTDVTSIAVDTRNQSMYYIDRSFQGLYRLRHANVSLKSSAIKEEQIHQGISSSVGTVAFDWISNNLYWTDRYHNWIAMRPANNNDPLMYRIVLEIQIIVPVGLAIDPINSYMFWSDTMPSRRIERSSLLGENRTVLLSQAMEFVISICTDHVTKRIYWVDYLRETLETATYDGLDRKVIRRENNVYLTSVALFKDYVCVTDNYNSRIACLDKDNDHCATVKCQQFCVNTKSGAKCMCQEGYRLQEDKLTCKGMFYDWVDDSILWSEDDTGSIKRVYLKNMDFDSVFTNIEGVSYLTANPHNRTMYWISGSDDSYQIEGGSMAGFGTFTVLGTKDVKKPSNLFYDEIYEELYFVDEEEVKNIKTNGSGMENRMSDYVVWTNGKADIRVAFVLSSSYDTIISLTEHKRPCEDGNGGCQHICIHTRDSYVCQCPFGFKLAADGKKCRSDILKNNYALISDSSQSRIYQIPTDKPFDKDSIVALDIPSLVSPHTATYDTISDYLYWADMNNQKINRVKMTGENETNILTLKSHYPDRIVFDMSTGNLYFTAIPERWFSEEKGYIGVLKISRDTNIAKHRRVIQDLGFPSGLALYPKKGLLFWGDTNGYIGRSYMSGENVEIIITDNIESPLGLAIDYKADRLYWVDFRNNVIKSATLDGTEVQTFISDKNSKPTDLKIHGSYLFYIGWNKRSITKVNLLNGRKVEWMQDVPELGKLDINEYCSIKVHNHGCSTFCLPKGDTAICACEDGVNKRDNRHCANVCKTDVFEHVKVQSDCVIREGGKCNYTCTGHLSKNKRIPLIQCFPNGTWNQPERNLCSVTECSTSLPDVYLSRPCSIKLGDKCMYSCKDNTLQKGYTSMKCSSGGIWVPRVNRCKAPSTLKCSANLKHGKFASNCSRFAANTECKFTCDDGYVPLHVSVPIVGLQTADQQAIAVGGGLGAVAIIMIIIVVVLLVCFLRKRTPKQQDQEILEPESINVSRRGSERQSYPKSTDRENDPSDAYVTIARTAPINAQTQQKQPTFAVPSQTASVNARPIPSQQVTLQTAPLNAETSPRPQAMPQTTPLNAQAYPGPEAMPQTTPFSSSAKQEYPTTHPGQHKTTISTSPGTHKSVLTIGKPGGNPYESNAYKMHQMRRLCLFIVFIVLRQTGFQYHLALFRCKDPSGTSKNKRDHAFRQNSDYIKKENITILLSSKNNNISTFKT</sequence>
<evidence type="ECO:0000259" key="7">
    <source>
        <dbReference type="PROSITE" id="PS50923"/>
    </source>
</evidence>
<feature type="repeat" description="LDL-receptor class B" evidence="3">
    <location>
        <begin position="384"/>
        <end position="427"/>
    </location>
</feature>
<dbReference type="PANTHER" id="PTHR46513">
    <property type="entry name" value="VITELLOGENIN RECEPTOR-LIKE PROTEIN-RELATED-RELATED"/>
    <property type="match status" value="1"/>
</dbReference>
<dbReference type="PANTHER" id="PTHR46513:SF13">
    <property type="entry name" value="EGF-LIKE DOMAIN-CONTAINING PROTEIN"/>
    <property type="match status" value="1"/>
</dbReference>
<dbReference type="SMART" id="SM00179">
    <property type="entry name" value="EGF_CA"/>
    <property type="match status" value="3"/>
</dbReference>
<keyword evidence="5" id="KW-0812">Transmembrane</keyword>
<evidence type="ECO:0000313" key="8">
    <source>
        <dbReference type="EMBL" id="KAJ8299885.1"/>
    </source>
</evidence>
<keyword evidence="6" id="KW-0732">Signal</keyword>
<dbReference type="SMART" id="SM00135">
    <property type="entry name" value="LY"/>
    <property type="match status" value="13"/>
</dbReference>
<evidence type="ECO:0000256" key="3">
    <source>
        <dbReference type="PROSITE-ProRule" id="PRU00461"/>
    </source>
</evidence>
<dbReference type="InterPro" id="IPR050778">
    <property type="entry name" value="Cueball_EGF_LRP_Nidogen"/>
</dbReference>